<sequence>MLRRLPYPETLETRKEIEKHITELLEMDVIRKIGHNERVEITTPVLITWNNGKSRLCGDFRALNNYTKADRYPIPRKPHALDKLAKAKYKTEMYCMKGLHQHGVEPNSMKLLRIICHMGIYEYTRMPFGIKNAPAHFQRMIDTIFQEEILEGGMVVYIDDIITYTKKWEDNVQYIDRVLSKCTPVNLKISLKKCNFGKQELLELGHRVSPLSLAMDQNKVEAVPQKQVRTSNGCNLSLGFLATTETT</sequence>
<dbReference type="InterPro" id="IPR000477">
    <property type="entry name" value="RT_dom"/>
</dbReference>
<evidence type="ECO:0000313" key="2">
    <source>
        <dbReference type="EMBL" id="MBW0491942.1"/>
    </source>
</evidence>
<name>A0A9Q3D130_9BASI</name>
<keyword evidence="3" id="KW-1185">Reference proteome</keyword>
<dbReference type="EMBL" id="AVOT02011339">
    <property type="protein sequence ID" value="MBW0491942.1"/>
    <property type="molecule type" value="Genomic_DNA"/>
</dbReference>
<reference evidence="2" key="1">
    <citation type="submission" date="2021-03" db="EMBL/GenBank/DDBJ databases">
        <title>Draft genome sequence of rust myrtle Austropuccinia psidii MF-1, a brazilian biotype.</title>
        <authorList>
            <person name="Quecine M.C."/>
            <person name="Pachon D.M.R."/>
            <person name="Bonatelli M.L."/>
            <person name="Correr F.H."/>
            <person name="Franceschini L.M."/>
            <person name="Leite T.F."/>
            <person name="Margarido G.R.A."/>
            <person name="Almeida C.A."/>
            <person name="Ferrarezi J.A."/>
            <person name="Labate C.A."/>
        </authorList>
    </citation>
    <scope>NUCLEOTIDE SEQUENCE</scope>
    <source>
        <strain evidence="2">MF-1</strain>
    </source>
</reference>
<accession>A0A9Q3D130</accession>
<gene>
    <name evidence="2" type="ORF">O181_031657</name>
</gene>
<organism evidence="2 3">
    <name type="scientific">Austropuccinia psidii MF-1</name>
    <dbReference type="NCBI Taxonomy" id="1389203"/>
    <lineage>
        <taxon>Eukaryota</taxon>
        <taxon>Fungi</taxon>
        <taxon>Dikarya</taxon>
        <taxon>Basidiomycota</taxon>
        <taxon>Pucciniomycotina</taxon>
        <taxon>Pucciniomycetes</taxon>
        <taxon>Pucciniales</taxon>
        <taxon>Sphaerophragmiaceae</taxon>
        <taxon>Austropuccinia</taxon>
    </lineage>
</organism>
<evidence type="ECO:0000313" key="3">
    <source>
        <dbReference type="Proteomes" id="UP000765509"/>
    </source>
</evidence>
<dbReference type="Pfam" id="PF00078">
    <property type="entry name" value="RVT_1"/>
    <property type="match status" value="1"/>
</dbReference>
<proteinExistence type="predicted"/>
<dbReference type="InterPro" id="IPR043128">
    <property type="entry name" value="Rev_trsase/Diguanyl_cyclase"/>
</dbReference>
<dbReference type="Gene3D" id="3.30.70.270">
    <property type="match status" value="1"/>
</dbReference>
<dbReference type="Gene3D" id="3.10.10.10">
    <property type="entry name" value="HIV Type 1 Reverse Transcriptase, subunit A, domain 1"/>
    <property type="match status" value="1"/>
</dbReference>
<dbReference type="InterPro" id="IPR043502">
    <property type="entry name" value="DNA/RNA_pol_sf"/>
</dbReference>
<protein>
    <recommendedName>
        <fullName evidence="1">Reverse transcriptase domain-containing protein</fullName>
    </recommendedName>
</protein>
<dbReference type="SUPFAM" id="SSF56672">
    <property type="entry name" value="DNA/RNA polymerases"/>
    <property type="match status" value="1"/>
</dbReference>
<comment type="caution">
    <text evidence="2">The sequence shown here is derived from an EMBL/GenBank/DDBJ whole genome shotgun (WGS) entry which is preliminary data.</text>
</comment>
<feature type="domain" description="Reverse transcriptase" evidence="1">
    <location>
        <begin position="52"/>
        <end position="207"/>
    </location>
</feature>
<dbReference type="PANTHER" id="PTHR24559">
    <property type="entry name" value="TRANSPOSON TY3-I GAG-POL POLYPROTEIN"/>
    <property type="match status" value="1"/>
</dbReference>
<dbReference type="Proteomes" id="UP000765509">
    <property type="component" value="Unassembled WGS sequence"/>
</dbReference>
<evidence type="ECO:0000259" key="1">
    <source>
        <dbReference type="Pfam" id="PF00078"/>
    </source>
</evidence>
<dbReference type="AlphaFoldDB" id="A0A9Q3D130"/>
<dbReference type="CDD" id="cd01647">
    <property type="entry name" value="RT_LTR"/>
    <property type="match status" value="1"/>
</dbReference>
<dbReference type="InterPro" id="IPR053134">
    <property type="entry name" value="RNA-dir_DNA_polymerase"/>
</dbReference>
<dbReference type="PANTHER" id="PTHR24559:SF444">
    <property type="entry name" value="REVERSE TRANSCRIPTASE DOMAIN-CONTAINING PROTEIN"/>
    <property type="match status" value="1"/>
</dbReference>